<organism evidence="2 3">
    <name type="scientific">Caerostris darwini</name>
    <dbReference type="NCBI Taxonomy" id="1538125"/>
    <lineage>
        <taxon>Eukaryota</taxon>
        <taxon>Metazoa</taxon>
        <taxon>Ecdysozoa</taxon>
        <taxon>Arthropoda</taxon>
        <taxon>Chelicerata</taxon>
        <taxon>Arachnida</taxon>
        <taxon>Araneae</taxon>
        <taxon>Araneomorphae</taxon>
        <taxon>Entelegynae</taxon>
        <taxon>Araneoidea</taxon>
        <taxon>Araneidae</taxon>
        <taxon>Caerostris</taxon>
    </lineage>
</organism>
<feature type="transmembrane region" description="Helical" evidence="1">
    <location>
        <begin position="158"/>
        <end position="177"/>
    </location>
</feature>
<accession>A0AAV4Q4L2</accession>
<comment type="caution">
    <text evidence="2">The sequence shown here is derived from an EMBL/GenBank/DDBJ whole genome shotgun (WGS) entry which is preliminary data.</text>
</comment>
<protein>
    <submittedName>
        <fullName evidence="2">Uncharacterized protein</fullName>
    </submittedName>
</protein>
<sequence>MACNKDLEARYLQWSPIIESIRLPLEKNLENIYLNDVIMWVDCVLNDSKLTFDKHYWNSFNKRFKKDITWYNRKKCNQELLDIVFDMVMNVYNPTDLIEASYNLLIFMLYLRQQVKKFPDKRIKIRCSGITVAKLYIAQLQEKNNIQQNKQLRKIAKFGILTSVVFTILILVEWQSLPWSWLKSL</sequence>
<dbReference type="Proteomes" id="UP001054837">
    <property type="component" value="Unassembled WGS sequence"/>
</dbReference>
<evidence type="ECO:0000256" key="1">
    <source>
        <dbReference type="SAM" id="Phobius"/>
    </source>
</evidence>
<keyword evidence="1" id="KW-0472">Membrane</keyword>
<dbReference type="AlphaFoldDB" id="A0AAV4Q4L2"/>
<gene>
    <name evidence="2" type="ORF">CDAR_54261</name>
</gene>
<proteinExistence type="predicted"/>
<evidence type="ECO:0000313" key="3">
    <source>
        <dbReference type="Proteomes" id="UP001054837"/>
    </source>
</evidence>
<reference evidence="2 3" key="1">
    <citation type="submission" date="2021-06" db="EMBL/GenBank/DDBJ databases">
        <title>Caerostris darwini draft genome.</title>
        <authorList>
            <person name="Kono N."/>
            <person name="Arakawa K."/>
        </authorList>
    </citation>
    <scope>NUCLEOTIDE SEQUENCE [LARGE SCALE GENOMIC DNA]</scope>
</reference>
<keyword evidence="1" id="KW-0812">Transmembrane</keyword>
<keyword evidence="3" id="KW-1185">Reference proteome</keyword>
<evidence type="ECO:0000313" key="2">
    <source>
        <dbReference type="EMBL" id="GIY04395.1"/>
    </source>
</evidence>
<keyword evidence="1" id="KW-1133">Transmembrane helix</keyword>
<dbReference type="EMBL" id="BPLQ01003925">
    <property type="protein sequence ID" value="GIY04395.1"/>
    <property type="molecule type" value="Genomic_DNA"/>
</dbReference>
<name>A0AAV4Q4L2_9ARAC</name>